<accession>A0A398CL47</accession>
<sequence>MLNLPSRPDENKDIPIGLVGAPELIEPIVLVLRSFPSFRPIVRPAECDEDTVRCAEELLSEVEVLFMTDPDAFRLVKEKLPSPVPMHYLPLSGAGFFKAICRVLMQTVQSSLPLAGVTVDTFPEETVRHMIKGTDPSLSGMIHICDADRSSIEEIYEFHARHYRNGSSSASLSANRRVAERLEQSGVPCVYIEPADNDIVIALERALLSTETRRSKESQIVVGMVVVDNFDSVIRSRASEHEVQKLRLDVQRTMLDFIERLDGYLTPLGPNEFLFFTTRGLFERETGGYKYISLASQAQKRFGLSLSIGIGFGLSANVAGTNARAALRSTKDAGGGTCFIVREDQTFIGPLEMSEPLQYDLSFRDAELLKKVEEAGLTTAYLSRLFASASRHGKLDYTAVELAALLDLTTRSANRLLVQWADAGLAEPREMRKAGRGRPTQVYVFTFMREHLSEHGISLRS</sequence>
<evidence type="ECO:0000313" key="2">
    <source>
        <dbReference type="Proteomes" id="UP000266340"/>
    </source>
</evidence>
<keyword evidence="2" id="KW-1185">Reference proteome</keyword>
<dbReference type="Gene3D" id="3.30.70.270">
    <property type="match status" value="1"/>
</dbReference>
<gene>
    <name evidence="1" type="ORF">D3H35_28420</name>
</gene>
<proteinExistence type="predicted"/>
<reference evidence="1 2" key="1">
    <citation type="submission" date="2018-09" db="EMBL/GenBank/DDBJ databases">
        <title>Cohnella cavernae sp. nov., isolated from a karst cave.</title>
        <authorList>
            <person name="Zhu H."/>
        </authorList>
    </citation>
    <scope>NUCLEOTIDE SEQUENCE [LARGE SCALE GENOMIC DNA]</scope>
    <source>
        <strain evidence="1 2">K2E09-144</strain>
    </source>
</reference>
<dbReference type="AlphaFoldDB" id="A0A398CL47"/>
<evidence type="ECO:0008006" key="3">
    <source>
        <dbReference type="Google" id="ProtNLM"/>
    </source>
</evidence>
<name>A0A398CL47_9BACL</name>
<dbReference type="Proteomes" id="UP000266340">
    <property type="component" value="Unassembled WGS sequence"/>
</dbReference>
<comment type="caution">
    <text evidence="1">The sequence shown here is derived from an EMBL/GenBank/DDBJ whole genome shotgun (WGS) entry which is preliminary data.</text>
</comment>
<dbReference type="EMBL" id="QXJM01000056">
    <property type="protein sequence ID" value="RIE00351.1"/>
    <property type="molecule type" value="Genomic_DNA"/>
</dbReference>
<evidence type="ECO:0000313" key="1">
    <source>
        <dbReference type="EMBL" id="RIE00351.1"/>
    </source>
</evidence>
<dbReference type="RefSeq" id="WP_119152469.1">
    <property type="nucleotide sequence ID" value="NZ_JBHSOV010000044.1"/>
</dbReference>
<dbReference type="InterPro" id="IPR043128">
    <property type="entry name" value="Rev_trsase/Diguanyl_cyclase"/>
</dbReference>
<dbReference type="OrthoDB" id="4986073at2"/>
<protein>
    <recommendedName>
        <fullName evidence="3">GGDEF domain-containing protein</fullName>
    </recommendedName>
</protein>
<organism evidence="1 2">
    <name type="scientific">Cohnella faecalis</name>
    <dbReference type="NCBI Taxonomy" id="2315694"/>
    <lineage>
        <taxon>Bacteria</taxon>
        <taxon>Bacillati</taxon>
        <taxon>Bacillota</taxon>
        <taxon>Bacilli</taxon>
        <taxon>Bacillales</taxon>
        <taxon>Paenibacillaceae</taxon>
        <taxon>Cohnella</taxon>
    </lineage>
</organism>